<dbReference type="BioCyc" id="PMAR862515-HMP:GMOO-1086-MONOMER"/>
<dbReference type="HOGENOM" id="CLU_057108_1_0_10"/>
<reference evidence="2" key="1">
    <citation type="submission" date="2010-07" db="EMBL/GenBank/DDBJ databases">
        <authorList>
            <person name="Muzny D."/>
            <person name="Qin X."/>
            <person name="Deng J."/>
            <person name="Jiang H."/>
            <person name="Liu Y."/>
            <person name="Qu J."/>
            <person name="Song X.-Z."/>
            <person name="Zhang L."/>
            <person name="Thornton R."/>
            <person name="Coyle M."/>
            <person name="Francisco L."/>
            <person name="Jackson L."/>
            <person name="Javaid M."/>
            <person name="Korchina V."/>
            <person name="Kovar C."/>
            <person name="Mata R."/>
            <person name="Mathew T."/>
            <person name="Ngo R."/>
            <person name="Nguyen L."/>
            <person name="Nguyen N."/>
            <person name="Okwuonu G."/>
            <person name="Ongeri F."/>
            <person name="Pham C."/>
            <person name="Simmons D."/>
            <person name="Wilczek-Boney K."/>
            <person name="Hale W."/>
            <person name="Jakkamsetti A."/>
            <person name="Pham P."/>
            <person name="Ruth R."/>
            <person name="San Lucas F."/>
            <person name="Warren J."/>
            <person name="Zhang J."/>
            <person name="Zhao Z."/>
            <person name="Zhou C."/>
            <person name="Zhu D."/>
            <person name="Lee S."/>
            <person name="Bess C."/>
            <person name="Blankenburg K."/>
            <person name="Forbes L."/>
            <person name="Fu Q."/>
            <person name="Gubbala S."/>
            <person name="Hirani K."/>
            <person name="Jayaseelan J.C."/>
            <person name="Lara F."/>
            <person name="Munidasa M."/>
            <person name="Palculict T."/>
            <person name="Patil S."/>
            <person name="Pu L.-L."/>
            <person name="Saada N."/>
            <person name="Tang L."/>
            <person name="Weissenberger G."/>
            <person name="Zhu Y."/>
            <person name="Hemphill L."/>
            <person name="Shang Y."/>
            <person name="Youmans B."/>
            <person name="Ayvaz T."/>
            <person name="Ross M."/>
            <person name="Santibanez J."/>
            <person name="Aqrawi P."/>
            <person name="Gross S."/>
            <person name="Joshi V."/>
            <person name="Fowler G."/>
            <person name="Nazareth L."/>
            <person name="Reid J."/>
            <person name="Worley K."/>
            <person name="Petrosino J."/>
            <person name="Highlander S."/>
            <person name="Gibbs R."/>
        </authorList>
    </citation>
    <scope>NUCLEOTIDE SEQUENCE [LARGE SCALE GENOMIC DNA]</scope>
    <source>
        <strain evidence="2">DSM 16973</strain>
    </source>
</reference>
<evidence type="ECO:0000313" key="3">
    <source>
        <dbReference type="Proteomes" id="UP000004394"/>
    </source>
</evidence>
<sequence length="311" mass="35785">MQFNNGLHTQYHRELYRAVTKEDAQKLHLAEALIKDWEKWIDIAIDVSRESAFSLFTKELTQKNKYRSHLMVYIFKSVRLQRQSPVEAVSKAANILYLQLKPYFGTQNSNHLAKGAYVEGLLLDINKYTAEAQTLSLEPAINTLRSINEEYNQLWSKQLDESISRKLPPSREVRKHLDAIYREVSSYIQAAYILATKEEDKRMILALVKILNQITSDLNTTHKLSMSQKAAAEERRKKKKEEEEAKKKAGEKPTEEKPKQKKEGKNTEQEPPKSSETIEKKSEEPTKSTTEPFEKPASTTAPTSKEKSNAE</sequence>
<accession>E0NSB8</accession>
<feature type="region of interest" description="Disordered" evidence="1">
    <location>
        <begin position="224"/>
        <end position="311"/>
    </location>
</feature>
<feature type="compositionally biased region" description="Basic and acidic residues" evidence="1">
    <location>
        <begin position="231"/>
        <end position="286"/>
    </location>
</feature>
<dbReference type="InterPro" id="IPR046228">
    <property type="entry name" value="DUF6261"/>
</dbReference>
<proteinExistence type="predicted"/>
<dbReference type="AlphaFoldDB" id="E0NSB8"/>
<dbReference type="Proteomes" id="UP000004394">
    <property type="component" value="Unassembled WGS sequence"/>
</dbReference>
<name>E0NSB8_9BACT</name>
<dbReference type="Pfam" id="PF19775">
    <property type="entry name" value="DUF6261"/>
    <property type="match status" value="1"/>
</dbReference>
<comment type="caution">
    <text evidence="2">The sequence shown here is derived from an EMBL/GenBank/DDBJ whole genome shotgun (WGS) entry which is preliminary data.</text>
</comment>
<protein>
    <submittedName>
        <fullName evidence="2">Uncharacterized protein</fullName>
    </submittedName>
</protein>
<gene>
    <name evidence="2" type="ORF">HMPREF0658_1069</name>
</gene>
<evidence type="ECO:0000313" key="2">
    <source>
        <dbReference type="EMBL" id="EFM01974.1"/>
    </source>
</evidence>
<keyword evidence="3" id="KW-1185">Reference proteome</keyword>
<evidence type="ECO:0000256" key="1">
    <source>
        <dbReference type="SAM" id="MobiDB-lite"/>
    </source>
</evidence>
<dbReference type="EMBL" id="AEEI01000035">
    <property type="protein sequence ID" value="EFM01974.1"/>
    <property type="molecule type" value="Genomic_DNA"/>
</dbReference>
<organism evidence="2 3">
    <name type="scientific">Hoylesella marshii DSM 16973 = JCM 13450</name>
    <dbReference type="NCBI Taxonomy" id="862515"/>
    <lineage>
        <taxon>Bacteria</taxon>
        <taxon>Pseudomonadati</taxon>
        <taxon>Bacteroidota</taxon>
        <taxon>Bacteroidia</taxon>
        <taxon>Bacteroidales</taxon>
        <taxon>Prevotellaceae</taxon>
        <taxon>Hoylesella</taxon>
    </lineage>
</organism>